<dbReference type="EMBL" id="QGMI01000849">
    <property type="protein sequence ID" value="TVY36303.1"/>
    <property type="molecule type" value="Genomic_DNA"/>
</dbReference>
<gene>
    <name evidence="3" type="primary">RFC1_0</name>
    <name evidence="3" type="ORF">LOCC1_G007834</name>
</gene>
<keyword evidence="4" id="KW-1185">Reference proteome</keyword>
<comment type="caution">
    <text evidence="3">The sequence shown here is derived from an EMBL/GenBank/DDBJ whole genome shotgun (WGS) entry which is preliminary data.</text>
</comment>
<dbReference type="InterPro" id="IPR001357">
    <property type="entry name" value="BRCT_dom"/>
</dbReference>
<dbReference type="Pfam" id="PF00533">
    <property type="entry name" value="BRCT"/>
    <property type="match status" value="1"/>
</dbReference>
<feature type="domain" description="BRCT" evidence="2">
    <location>
        <begin position="137"/>
        <end position="215"/>
    </location>
</feature>
<evidence type="ECO:0000313" key="3">
    <source>
        <dbReference type="EMBL" id="TVY36303.1"/>
    </source>
</evidence>
<feature type="compositionally biased region" description="Acidic residues" evidence="1">
    <location>
        <begin position="88"/>
        <end position="98"/>
    </location>
</feature>
<evidence type="ECO:0000259" key="2">
    <source>
        <dbReference type="PROSITE" id="PS50172"/>
    </source>
</evidence>
<feature type="compositionally biased region" description="Basic and acidic residues" evidence="1">
    <location>
        <begin position="99"/>
        <end position="113"/>
    </location>
</feature>
<organism evidence="3 4">
    <name type="scientific">Lachnellula occidentalis</name>
    <dbReference type="NCBI Taxonomy" id="215460"/>
    <lineage>
        <taxon>Eukaryota</taxon>
        <taxon>Fungi</taxon>
        <taxon>Dikarya</taxon>
        <taxon>Ascomycota</taxon>
        <taxon>Pezizomycotina</taxon>
        <taxon>Leotiomycetes</taxon>
        <taxon>Helotiales</taxon>
        <taxon>Lachnaceae</taxon>
        <taxon>Lachnellula</taxon>
    </lineage>
</organism>
<feature type="region of interest" description="Disordered" evidence="1">
    <location>
        <begin position="52"/>
        <end position="126"/>
    </location>
</feature>
<feature type="region of interest" description="Disordered" evidence="1">
    <location>
        <begin position="212"/>
        <end position="240"/>
    </location>
</feature>
<dbReference type="SUPFAM" id="SSF52113">
    <property type="entry name" value="BRCT domain"/>
    <property type="match status" value="1"/>
</dbReference>
<proteinExistence type="predicted"/>
<evidence type="ECO:0000313" key="4">
    <source>
        <dbReference type="Proteomes" id="UP000443090"/>
    </source>
</evidence>
<dbReference type="InterPro" id="IPR036420">
    <property type="entry name" value="BRCT_dom_sf"/>
</dbReference>
<sequence length="240" mass="25338">MPPKAKPTATKVYVVLSGDGDIDSVHASIDSANERIDEAKTEGSDDVTIEVQELQGGSVQADEKKPAAKSKAKAKPKAKAPAPAPKSDEDEDEDEDEAEPPKPKTKPAAEQRAAKSAKVTKSADKDLPENVQHLLANPSTALAGFIVVVTGVPPTLGRKNAEKLVETHGGKLGKSITGKTSYVVLGNDAGPKKLEQIEQHNIDTLDEDGLIELLEGGGPSSKRSAEDDDEKPTKAKKQKK</sequence>
<accession>A0A8H8RJU2</accession>
<feature type="compositionally biased region" description="Basic residues" evidence="1">
    <location>
        <begin position="67"/>
        <end position="78"/>
    </location>
</feature>
<name>A0A8H8RJU2_9HELO</name>
<dbReference type="AlphaFoldDB" id="A0A8H8RJU2"/>
<dbReference type="SMART" id="SM00292">
    <property type="entry name" value="BRCT"/>
    <property type="match status" value="1"/>
</dbReference>
<dbReference type="Gene3D" id="3.40.50.10190">
    <property type="entry name" value="BRCT domain"/>
    <property type="match status" value="1"/>
</dbReference>
<dbReference type="PROSITE" id="PS50172">
    <property type="entry name" value="BRCT"/>
    <property type="match status" value="1"/>
</dbReference>
<protein>
    <submittedName>
        <fullName evidence="3">Replication factor C subunit</fullName>
    </submittedName>
</protein>
<evidence type="ECO:0000256" key="1">
    <source>
        <dbReference type="SAM" id="MobiDB-lite"/>
    </source>
</evidence>
<dbReference type="OrthoDB" id="446168at2759"/>
<dbReference type="Proteomes" id="UP000443090">
    <property type="component" value="Unassembled WGS sequence"/>
</dbReference>
<reference evidence="3 4" key="1">
    <citation type="submission" date="2018-05" db="EMBL/GenBank/DDBJ databases">
        <title>Genome sequencing and assembly of the regulated plant pathogen Lachnellula willkommii and related sister species for the development of diagnostic species identification markers.</title>
        <authorList>
            <person name="Giroux E."/>
            <person name="Bilodeau G."/>
        </authorList>
    </citation>
    <scope>NUCLEOTIDE SEQUENCE [LARGE SCALE GENOMIC DNA]</scope>
    <source>
        <strain evidence="3 4">CBS 160.35</strain>
    </source>
</reference>